<sequence>MSQQTPAYYPEGWDRERMLNAGVNDEIGTLTDDQLSVFREGLRADIGDQGFDQFFAEMSNRRNVAKGTAPNPVDVGEPAFMETMRLREERFGGAHRLEQWGFVVFKSPRIRDEAQWDACRQRFEEIVRESTDFYRGYPGLDECLSRLKFQWVEDAGDADGSVASISHAYTSMVPPRGLDHSLCLHITPASLDSILNSPLPSTANRRYRKDIPYVLAVSAHADQYARMAEEEEEEDIAGAGWRGYFNVAVETLLESIFPMVVNDTRSPFEIGGNISGKDVYCDHTRWGVHKAGVGYWDKRTQQAGTGL</sequence>
<proteinExistence type="predicted"/>
<dbReference type="Proteomes" id="UP001295740">
    <property type="component" value="Unassembled WGS sequence"/>
</dbReference>
<protein>
    <submittedName>
        <fullName evidence="1">Uu.00g103440.m01.CDS01</fullName>
    </submittedName>
</protein>
<gene>
    <name evidence="1" type="ORF">KHLLAP_LOCUS3418</name>
</gene>
<reference evidence="1" key="1">
    <citation type="submission" date="2023-10" db="EMBL/GenBank/DDBJ databases">
        <authorList>
            <person name="Hackl T."/>
        </authorList>
    </citation>
    <scope>NUCLEOTIDE SEQUENCE</scope>
</reference>
<dbReference type="EMBL" id="CAUWAG010000004">
    <property type="protein sequence ID" value="CAJ2502950.1"/>
    <property type="molecule type" value="Genomic_DNA"/>
</dbReference>
<name>A0AAI8YD71_9PEZI</name>
<accession>A0AAI8YD71</accession>
<dbReference type="AlphaFoldDB" id="A0AAI8YD71"/>
<keyword evidence="2" id="KW-1185">Reference proteome</keyword>
<organism evidence="1 2">
    <name type="scientific">Anthostomella pinea</name>
    <dbReference type="NCBI Taxonomy" id="933095"/>
    <lineage>
        <taxon>Eukaryota</taxon>
        <taxon>Fungi</taxon>
        <taxon>Dikarya</taxon>
        <taxon>Ascomycota</taxon>
        <taxon>Pezizomycotina</taxon>
        <taxon>Sordariomycetes</taxon>
        <taxon>Xylariomycetidae</taxon>
        <taxon>Xylariales</taxon>
        <taxon>Xylariaceae</taxon>
        <taxon>Anthostomella</taxon>
    </lineage>
</organism>
<evidence type="ECO:0000313" key="1">
    <source>
        <dbReference type="EMBL" id="CAJ2502950.1"/>
    </source>
</evidence>
<comment type="caution">
    <text evidence="1">The sequence shown here is derived from an EMBL/GenBank/DDBJ whole genome shotgun (WGS) entry which is preliminary data.</text>
</comment>
<evidence type="ECO:0000313" key="2">
    <source>
        <dbReference type="Proteomes" id="UP001295740"/>
    </source>
</evidence>